<name>A0A5B7DIB4_PORTR</name>
<accession>A0A5B7DIB4</accession>
<reference evidence="1 2" key="1">
    <citation type="submission" date="2019-05" db="EMBL/GenBank/DDBJ databases">
        <title>Another draft genome of Portunus trituberculatus and its Hox gene families provides insights of decapod evolution.</title>
        <authorList>
            <person name="Jeong J.-H."/>
            <person name="Song I."/>
            <person name="Kim S."/>
            <person name="Choi T."/>
            <person name="Kim D."/>
            <person name="Ryu S."/>
            <person name="Kim W."/>
        </authorList>
    </citation>
    <scope>NUCLEOTIDE SEQUENCE [LARGE SCALE GENOMIC DNA]</scope>
    <source>
        <tissue evidence="1">Muscle</tissue>
    </source>
</reference>
<sequence>MKVRRLMGTVFTILTPSVLRLIFYLEICVRLDHFIDIRKDLWRSEDGHSLNSLF</sequence>
<proteinExistence type="predicted"/>
<protein>
    <submittedName>
        <fullName evidence="1">Uncharacterized protein</fullName>
    </submittedName>
</protein>
<organism evidence="1 2">
    <name type="scientific">Portunus trituberculatus</name>
    <name type="common">Swimming crab</name>
    <name type="synonym">Neptunus trituberculatus</name>
    <dbReference type="NCBI Taxonomy" id="210409"/>
    <lineage>
        <taxon>Eukaryota</taxon>
        <taxon>Metazoa</taxon>
        <taxon>Ecdysozoa</taxon>
        <taxon>Arthropoda</taxon>
        <taxon>Crustacea</taxon>
        <taxon>Multicrustacea</taxon>
        <taxon>Malacostraca</taxon>
        <taxon>Eumalacostraca</taxon>
        <taxon>Eucarida</taxon>
        <taxon>Decapoda</taxon>
        <taxon>Pleocyemata</taxon>
        <taxon>Brachyura</taxon>
        <taxon>Eubrachyura</taxon>
        <taxon>Portunoidea</taxon>
        <taxon>Portunidae</taxon>
        <taxon>Portuninae</taxon>
        <taxon>Portunus</taxon>
    </lineage>
</organism>
<dbReference type="AlphaFoldDB" id="A0A5B7DIB4"/>
<evidence type="ECO:0000313" key="2">
    <source>
        <dbReference type="Proteomes" id="UP000324222"/>
    </source>
</evidence>
<keyword evidence="2" id="KW-1185">Reference proteome</keyword>
<dbReference type="Proteomes" id="UP000324222">
    <property type="component" value="Unassembled WGS sequence"/>
</dbReference>
<gene>
    <name evidence="1" type="ORF">E2C01_014265</name>
</gene>
<evidence type="ECO:0000313" key="1">
    <source>
        <dbReference type="EMBL" id="MPC21282.1"/>
    </source>
</evidence>
<dbReference type="EMBL" id="VSRR010000959">
    <property type="protein sequence ID" value="MPC21282.1"/>
    <property type="molecule type" value="Genomic_DNA"/>
</dbReference>
<comment type="caution">
    <text evidence="1">The sequence shown here is derived from an EMBL/GenBank/DDBJ whole genome shotgun (WGS) entry which is preliminary data.</text>
</comment>